<feature type="signal peptide" evidence="2">
    <location>
        <begin position="1"/>
        <end position="21"/>
    </location>
</feature>
<dbReference type="Gene3D" id="3.30.70.1070">
    <property type="entry name" value="Sporulation related repeat"/>
    <property type="match status" value="1"/>
</dbReference>
<feature type="chain" id="PRO_5047111219" evidence="2">
    <location>
        <begin position="22"/>
        <end position="194"/>
    </location>
</feature>
<comment type="caution">
    <text evidence="4">The sequence shown here is derived from an EMBL/GenBank/DDBJ whole genome shotgun (WGS) entry which is preliminary data.</text>
</comment>
<dbReference type="SUPFAM" id="SSF110997">
    <property type="entry name" value="Sporulation related repeat"/>
    <property type="match status" value="1"/>
</dbReference>
<keyword evidence="2" id="KW-0732">Signal</keyword>
<organism evidence="4 5">
    <name type="scientific">Fibrivirga algicola</name>
    <dbReference type="NCBI Taxonomy" id="2950420"/>
    <lineage>
        <taxon>Bacteria</taxon>
        <taxon>Pseudomonadati</taxon>
        <taxon>Bacteroidota</taxon>
        <taxon>Cytophagia</taxon>
        <taxon>Cytophagales</taxon>
        <taxon>Spirosomataceae</taxon>
        <taxon>Fibrivirga</taxon>
    </lineage>
</organism>
<dbReference type="EMBL" id="WAEL01000005">
    <property type="protein sequence ID" value="NID11685.1"/>
    <property type="molecule type" value="Genomic_DNA"/>
</dbReference>
<evidence type="ECO:0000259" key="3">
    <source>
        <dbReference type="PROSITE" id="PS51724"/>
    </source>
</evidence>
<gene>
    <name evidence="4" type="ORF">F7231_16045</name>
</gene>
<reference evidence="5" key="2">
    <citation type="submission" date="2023-07" db="EMBL/GenBank/DDBJ databases">
        <authorList>
            <person name="Jung D.-H."/>
        </authorList>
    </citation>
    <scope>NUCLEOTIDE SEQUENCE [LARGE SCALE GENOMIC DNA]</scope>
    <source>
        <strain evidence="5">JA-25</strain>
    </source>
</reference>
<accession>A0ABX0QKL7</accession>
<dbReference type="PROSITE" id="PS51724">
    <property type="entry name" value="SPOR"/>
    <property type="match status" value="1"/>
</dbReference>
<name>A0ABX0QKL7_9BACT</name>
<evidence type="ECO:0000313" key="4">
    <source>
        <dbReference type="EMBL" id="NID11685.1"/>
    </source>
</evidence>
<feature type="region of interest" description="Disordered" evidence="1">
    <location>
        <begin position="58"/>
        <end position="79"/>
    </location>
</feature>
<evidence type="ECO:0000256" key="2">
    <source>
        <dbReference type="SAM" id="SignalP"/>
    </source>
</evidence>
<feature type="domain" description="SPOR" evidence="3">
    <location>
        <begin position="107"/>
        <end position="187"/>
    </location>
</feature>
<sequence>MSSVGKLLVAGTTLFVAWSCAPTPVTTTSRTTTGSYNDYSEELSSARPVFVPPVAKPAASAPATLPPGRSVENPRRPGGQVVPAEAMHVNKRLDAILDTIAVQNRRVRYAPGYRVQVYVGNERAAADAAKLQLYQLFPELSAYMSYQQPTYRLKVGDFMKKMDAERYFSKLKSAFAAAQLQPDKVDVRRGLLIK</sequence>
<dbReference type="Pfam" id="PF05036">
    <property type="entry name" value="SPOR"/>
    <property type="match status" value="1"/>
</dbReference>
<keyword evidence="5" id="KW-1185">Reference proteome</keyword>
<dbReference type="InterPro" id="IPR007730">
    <property type="entry name" value="SPOR-like_dom"/>
</dbReference>
<dbReference type="InterPro" id="IPR036680">
    <property type="entry name" value="SPOR-like_sf"/>
</dbReference>
<evidence type="ECO:0000256" key="1">
    <source>
        <dbReference type="SAM" id="MobiDB-lite"/>
    </source>
</evidence>
<evidence type="ECO:0000313" key="5">
    <source>
        <dbReference type="Proteomes" id="UP000606008"/>
    </source>
</evidence>
<proteinExistence type="predicted"/>
<dbReference type="Proteomes" id="UP000606008">
    <property type="component" value="Unassembled WGS sequence"/>
</dbReference>
<reference evidence="5" key="1">
    <citation type="submission" date="2019-09" db="EMBL/GenBank/DDBJ databases">
        <authorList>
            <person name="Jung D.-H."/>
        </authorList>
    </citation>
    <scope>NUCLEOTIDE SEQUENCE [LARGE SCALE GENOMIC DNA]</scope>
    <source>
        <strain evidence="5">JA-25</strain>
    </source>
</reference>
<feature type="compositionally biased region" description="Low complexity" evidence="1">
    <location>
        <begin position="58"/>
        <end position="67"/>
    </location>
</feature>
<protein>
    <submittedName>
        <fullName evidence="4">SPOR domain-containing protein</fullName>
    </submittedName>
</protein>